<organism evidence="2 3">
    <name type="scientific">Eumeta variegata</name>
    <name type="common">Bagworm moth</name>
    <name type="synonym">Eumeta japonica</name>
    <dbReference type="NCBI Taxonomy" id="151549"/>
    <lineage>
        <taxon>Eukaryota</taxon>
        <taxon>Metazoa</taxon>
        <taxon>Ecdysozoa</taxon>
        <taxon>Arthropoda</taxon>
        <taxon>Hexapoda</taxon>
        <taxon>Insecta</taxon>
        <taxon>Pterygota</taxon>
        <taxon>Neoptera</taxon>
        <taxon>Endopterygota</taxon>
        <taxon>Lepidoptera</taxon>
        <taxon>Glossata</taxon>
        <taxon>Ditrysia</taxon>
        <taxon>Tineoidea</taxon>
        <taxon>Psychidae</taxon>
        <taxon>Oiketicinae</taxon>
        <taxon>Eumeta</taxon>
    </lineage>
</organism>
<feature type="compositionally biased region" description="Basic residues" evidence="1">
    <location>
        <begin position="36"/>
        <end position="45"/>
    </location>
</feature>
<dbReference type="AlphaFoldDB" id="A0A4C1XLF8"/>
<reference evidence="2 3" key="1">
    <citation type="journal article" date="2019" name="Commun. Biol.">
        <title>The bagworm genome reveals a unique fibroin gene that provides high tensile strength.</title>
        <authorList>
            <person name="Kono N."/>
            <person name="Nakamura H."/>
            <person name="Ohtoshi R."/>
            <person name="Tomita M."/>
            <person name="Numata K."/>
            <person name="Arakawa K."/>
        </authorList>
    </citation>
    <scope>NUCLEOTIDE SEQUENCE [LARGE SCALE GENOMIC DNA]</scope>
</reference>
<dbReference type="Proteomes" id="UP000299102">
    <property type="component" value="Unassembled WGS sequence"/>
</dbReference>
<dbReference type="EMBL" id="BGZK01000859">
    <property type="protein sequence ID" value="GBP63117.1"/>
    <property type="molecule type" value="Genomic_DNA"/>
</dbReference>
<name>A0A4C1XLF8_EUMVA</name>
<evidence type="ECO:0000313" key="2">
    <source>
        <dbReference type="EMBL" id="GBP63117.1"/>
    </source>
</evidence>
<sequence>MGRLVYPVGYQIMSEMRACAPRAAPRPAPQSPTARRAGRASLRRKLPGATNNCYESVCRKAVEGTASSARGFERSMCS</sequence>
<keyword evidence="3" id="KW-1185">Reference proteome</keyword>
<gene>
    <name evidence="2" type="ORF">EVAR_98105_1</name>
</gene>
<comment type="caution">
    <text evidence="2">The sequence shown here is derived from an EMBL/GenBank/DDBJ whole genome shotgun (WGS) entry which is preliminary data.</text>
</comment>
<accession>A0A4C1XLF8</accession>
<protein>
    <submittedName>
        <fullName evidence="2">Uncharacterized protein</fullName>
    </submittedName>
</protein>
<evidence type="ECO:0000256" key="1">
    <source>
        <dbReference type="SAM" id="MobiDB-lite"/>
    </source>
</evidence>
<evidence type="ECO:0000313" key="3">
    <source>
        <dbReference type="Proteomes" id="UP000299102"/>
    </source>
</evidence>
<feature type="region of interest" description="Disordered" evidence="1">
    <location>
        <begin position="21"/>
        <end position="45"/>
    </location>
</feature>
<proteinExistence type="predicted"/>